<feature type="region of interest" description="Disordered" evidence="3">
    <location>
        <begin position="448"/>
        <end position="494"/>
    </location>
</feature>
<feature type="domain" description="CSD" evidence="4">
    <location>
        <begin position="350"/>
        <end position="420"/>
    </location>
</feature>
<evidence type="ECO:0000313" key="6">
    <source>
        <dbReference type="Proteomes" id="UP000237144"/>
    </source>
</evidence>
<evidence type="ECO:0000313" key="5">
    <source>
        <dbReference type="EMBL" id="POY75350.1"/>
    </source>
</evidence>
<comment type="caution">
    <text evidence="5">The sequence shown here is derived from an EMBL/GenBank/DDBJ whole genome shotgun (WGS) entry which is preliminary data.</text>
</comment>
<dbReference type="PROSITE" id="PS51857">
    <property type="entry name" value="CSD_2"/>
    <property type="match status" value="1"/>
</dbReference>
<dbReference type="GO" id="GO:0003729">
    <property type="term" value="F:mRNA binding"/>
    <property type="evidence" value="ECO:0007669"/>
    <property type="project" value="TreeGrafter"/>
</dbReference>
<name>A0A2S5BF07_9BASI</name>
<gene>
    <name evidence="5" type="ORF">BMF94_1579</name>
</gene>
<dbReference type="GO" id="GO:0005737">
    <property type="term" value="C:cytoplasm"/>
    <property type="evidence" value="ECO:0007669"/>
    <property type="project" value="UniProtKB-SubCell"/>
</dbReference>
<dbReference type="SUPFAM" id="SSF50249">
    <property type="entry name" value="Nucleic acid-binding proteins"/>
    <property type="match status" value="1"/>
</dbReference>
<dbReference type="Pfam" id="PF00313">
    <property type="entry name" value="CSD"/>
    <property type="match status" value="1"/>
</dbReference>
<organism evidence="5 6">
    <name type="scientific">Rhodotorula taiwanensis</name>
    <dbReference type="NCBI Taxonomy" id="741276"/>
    <lineage>
        <taxon>Eukaryota</taxon>
        <taxon>Fungi</taxon>
        <taxon>Dikarya</taxon>
        <taxon>Basidiomycota</taxon>
        <taxon>Pucciniomycotina</taxon>
        <taxon>Microbotryomycetes</taxon>
        <taxon>Sporidiobolales</taxon>
        <taxon>Sporidiobolaceae</taxon>
        <taxon>Rhodotorula</taxon>
    </lineage>
</organism>
<keyword evidence="2" id="KW-0963">Cytoplasm</keyword>
<dbReference type="InterPro" id="IPR002059">
    <property type="entry name" value="CSP_DNA-bd"/>
</dbReference>
<feature type="compositionally biased region" description="Low complexity" evidence="3">
    <location>
        <begin position="12"/>
        <end position="27"/>
    </location>
</feature>
<dbReference type="InterPro" id="IPR012340">
    <property type="entry name" value="NA-bd_OB-fold"/>
</dbReference>
<dbReference type="PANTHER" id="PTHR46109:SF1">
    <property type="entry name" value="PROTEIN LIN-28 HOMOLOG"/>
    <property type="match status" value="1"/>
</dbReference>
<dbReference type="CDD" id="cd04458">
    <property type="entry name" value="CSP_CDS"/>
    <property type="match status" value="1"/>
</dbReference>
<dbReference type="InterPro" id="IPR051373">
    <property type="entry name" value="Lin-28_RNA-binding"/>
</dbReference>
<dbReference type="Gene3D" id="2.40.50.140">
    <property type="entry name" value="Nucleic acid-binding proteins"/>
    <property type="match status" value="1"/>
</dbReference>
<dbReference type="AlphaFoldDB" id="A0A2S5BF07"/>
<dbReference type="OrthoDB" id="422005at2759"/>
<reference evidence="5 6" key="1">
    <citation type="journal article" date="2018" name="Front. Microbiol.">
        <title>Prospects for Fungal Bioremediation of Acidic Radioactive Waste Sites: Characterization and Genome Sequence of Rhodotorula taiwanensis MD1149.</title>
        <authorList>
            <person name="Tkavc R."/>
            <person name="Matrosova V.Y."/>
            <person name="Grichenko O.E."/>
            <person name="Gostincar C."/>
            <person name="Volpe R.P."/>
            <person name="Klimenkova P."/>
            <person name="Gaidamakova E.K."/>
            <person name="Zhou C.E."/>
            <person name="Stewart B.J."/>
            <person name="Lyman M.G."/>
            <person name="Malfatti S.A."/>
            <person name="Rubinfeld B."/>
            <person name="Courtot M."/>
            <person name="Singh J."/>
            <person name="Dalgard C.L."/>
            <person name="Hamilton T."/>
            <person name="Frey K.G."/>
            <person name="Gunde-Cimerman N."/>
            <person name="Dugan L."/>
            <person name="Daly M.J."/>
        </authorList>
    </citation>
    <scope>NUCLEOTIDE SEQUENCE [LARGE SCALE GENOMIC DNA]</scope>
    <source>
        <strain evidence="5 6">MD1149</strain>
    </source>
</reference>
<evidence type="ECO:0000256" key="1">
    <source>
        <dbReference type="ARBA" id="ARBA00004496"/>
    </source>
</evidence>
<evidence type="ECO:0000259" key="4">
    <source>
        <dbReference type="PROSITE" id="PS51857"/>
    </source>
</evidence>
<feature type="region of interest" description="Disordered" evidence="3">
    <location>
        <begin position="1"/>
        <end position="88"/>
    </location>
</feature>
<dbReference type="InterPro" id="IPR011129">
    <property type="entry name" value="CSD"/>
</dbReference>
<evidence type="ECO:0000256" key="2">
    <source>
        <dbReference type="ARBA" id="ARBA00022490"/>
    </source>
</evidence>
<proteinExistence type="predicted"/>
<dbReference type="PANTHER" id="PTHR46109">
    <property type="entry name" value="PROTEIN LIN-28"/>
    <property type="match status" value="1"/>
</dbReference>
<protein>
    <recommendedName>
        <fullName evidence="4">CSD domain-containing protein</fullName>
    </recommendedName>
</protein>
<sequence>MHARAASNPQESTKAGTGQSGTGKTSSRPQPGRLPATTASSSGEGQRRNSLFGPRPPLANKENQASKSTDAATKPSKPEPIKVDPKKQVLKSVDIPVASKTSTSARAAENAASPLARKSTNKKAFQSSISPLMHFDEPALPTVFAGLRVGGISGGGEARSVSGPAAMQQQVRQETQQNVAYPQAGYLSVPTSPTFYNPSNLTQGFSSLSGLVGLGGGYYYMPNTDSPFLPHPQGFAIPSPPGTPATTTVGTFPNDQDAAASAVPRSLYPPSLGLGHPFLVAPSANSSLSMSSVPSLFSNATGSMPGSRNTSFGSVADTSGHFFYPIPYTYTTPDPATTMRERLEGGAVLSSKGACKFFDVEKGFGFIIDDHAEELGADVFVHYTGIEQLQGFRCLAQNERVEYTIVKHTSGRFQALKVRGENGAPLRGLDDPRQLAAFERMNSKAAALWSEDEEDVRPPPRFQRKGRRMAPAYVGNMRAPPPRIKRTPPEEEEE</sequence>
<dbReference type="GO" id="GO:0031054">
    <property type="term" value="P:pre-miRNA processing"/>
    <property type="evidence" value="ECO:0007669"/>
    <property type="project" value="TreeGrafter"/>
</dbReference>
<comment type="subcellular location">
    <subcellularLocation>
        <location evidence="1">Cytoplasm</location>
    </subcellularLocation>
</comment>
<feature type="region of interest" description="Disordered" evidence="3">
    <location>
        <begin position="100"/>
        <end position="121"/>
    </location>
</feature>
<accession>A0A2S5BF07</accession>
<evidence type="ECO:0000256" key="3">
    <source>
        <dbReference type="SAM" id="MobiDB-lite"/>
    </source>
</evidence>
<dbReference type="GO" id="GO:0005634">
    <property type="term" value="C:nucleus"/>
    <property type="evidence" value="ECO:0007669"/>
    <property type="project" value="TreeGrafter"/>
</dbReference>
<dbReference type="STRING" id="741276.A0A2S5BF07"/>
<dbReference type="SMART" id="SM00357">
    <property type="entry name" value="CSP"/>
    <property type="match status" value="1"/>
</dbReference>
<dbReference type="EMBL" id="PJQD01000017">
    <property type="protein sequence ID" value="POY75350.1"/>
    <property type="molecule type" value="Genomic_DNA"/>
</dbReference>
<dbReference type="Proteomes" id="UP000237144">
    <property type="component" value="Unassembled WGS sequence"/>
</dbReference>
<feature type="compositionally biased region" description="Basic and acidic residues" evidence="3">
    <location>
        <begin position="76"/>
        <end position="87"/>
    </location>
</feature>
<feature type="compositionally biased region" description="Polar residues" evidence="3">
    <location>
        <begin position="61"/>
        <end position="71"/>
    </location>
</feature>
<keyword evidence="6" id="KW-1185">Reference proteome</keyword>